<sequence length="134" mass="15821">MAKFQRYLELDRSQQQYFLYPLIFQEYIYALAHDHGLNRAFLLENAAYDNKSSLLIVKRLISRMYQQNHLILSANDSNQNVFFGHKKNLYSQMILEGFAVIVEIPFSLRFISSLERKGVVKSHNLRSIHSIFTF</sequence>
<evidence type="ECO:0000256" key="2">
    <source>
        <dbReference type="ARBA" id="ARBA00022664"/>
    </source>
</evidence>
<keyword evidence="2" id="KW-0507">mRNA processing</keyword>
<dbReference type="EMBL" id="MT025845">
    <property type="protein sequence ID" value="QJF45782.1"/>
    <property type="molecule type" value="Genomic_DNA"/>
</dbReference>
<protein>
    <submittedName>
        <fullName evidence="5">Maturase K</fullName>
    </submittedName>
</protein>
<dbReference type="PANTHER" id="PTHR34811">
    <property type="entry name" value="MATURASE K"/>
    <property type="match status" value="1"/>
</dbReference>
<proteinExistence type="inferred from homology"/>
<keyword evidence="3 5" id="KW-0934">Plastid</keyword>
<evidence type="ECO:0000256" key="3">
    <source>
        <dbReference type="RuleBase" id="RU004226"/>
    </source>
</evidence>
<dbReference type="Pfam" id="PF01824">
    <property type="entry name" value="MatK_N"/>
    <property type="match status" value="1"/>
</dbReference>
<comment type="similarity">
    <text evidence="1">Belongs to the intron maturase 2 family. MatK subfamily.</text>
</comment>
<reference evidence="5" key="1">
    <citation type="submission" date="2020-02" db="EMBL/GenBank/DDBJ databases">
        <title>Joint phylogenetic estimation of geographic movements and biome shifts during the global diversification of Viburnum.</title>
        <authorList>
            <person name="Landis M.J."/>
            <person name="Eaton D.A.R."/>
            <person name="Clement W.L."/>
            <person name="Park B."/>
            <person name="Spriggs E.L."/>
            <person name="Sweeney P.W."/>
            <person name="Edwards E.J."/>
            <person name="Donoghue M.J."/>
        </authorList>
    </citation>
    <scope>NUCLEOTIDE SEQUENCE</scope>
</reference>
<dbReference type="GO" id="GO:0006397">
    <property type="term" value="P:mRNA processing"/>
    <property type="evidence" value="ECO:0007669"/>
    <property type="project" value="UniProtKB-KW"/>
</dbReference>
<dbReference type="GO" id="GO:0009507">
    <property type="term" value="C:chloroplast"/>
    <property type="evidence" value="ECO:0007669"/>
    <property type="project" value="InterPro"/>
</dbReference>
<dbReference type="InterPro" id="IPR024942">
    <property type="entry name" value="Maturase_MatK_N"/>
</dbReference>
<feature type="domain" description="Maturase MatK N-terminal" evidence="4">
    <location>
        <begin position="1"/>
        <end position="134"/>
    </location>
</feature>
<organism evidence="5">
    <name type="scientific">Viburnum jelskii</name>
    <dbReference type="NCBI Taxonomy" id="2705721"/>
    <lineage>
        <taxon>Eukaryota</taxon>
        <taxon>Viridiplantae</taxon>
        <taxon>Streptophyta</taxon>
        <taxon>Embryophyta</taxon>
        <taxon>Tracheophyta</taxon>
        <taxon>Spermatophyta</taxon>
        <taxon>Magnoliopsida</taxon>
        <taxon>eudicotyledons</taxon>
        <taxon>Gunneridae</taxon>
        <taxon>Pentapetalae</taxon>
        <taxon>asterids</taxon>
        <taxon>campanulids</taxon>
        <taxon>Dipsacales</taxon>
        <taxon>Adoxaceae</taxon>
        <taxon>Viburnum</taxon>
    </lineage>
</organism>
<keyword evidence="3 5" id="KW-0150">Chloroplast</keyword>
<name>A0A7S5SZE3_9DIPS</name>
<dbReference type="AlphaFoldDB" id="A0A7S5SZE3"/>
<evidence type="ECO:0000259" key="4">
    <source>
        <dbReference type="Pfam" id="PF01824"/>
    </source>
</evidence>
<gene>
    <name evidence="5" type="primary">matK</name>
</gene>
<accession>A0A7S5SZE3</accession>
<evidence type="ECO:0000313" key="5">
    <source>
        <dbReference type="EMBL" id="QJF45782.1"/>
    </source>
</evidence>
<geneLocation type="chloroplast" evidence="5"/>
<dbReference type="PANTHER" id="PTHR34811:SF1">
    <property type="entry name" value="MATURASE K"/>
    <property type="match status" value="1"/>
</dbReference>
<evidence type="ECO:0000256" key="1">
    <source>
        <dbReference type="ARBA" id="ARBA00006621"/>
    </source>
</evidence>
<comment type="function">
    <text evidence="3">Usually encoded in the trnK tRNA gene intron. Probably assists in splicing its own and other chloroplast group II introns.</text>
</comment>
<feature type="non-terminal residue" evidence="5">
    <location>
        <position position="134"/>
    </location>
</feature>
<dbReference type="InterPro" id="IPR002866">
    <property type="entry name" value="Maturase_MatK"/>
</dbReference>